<dbReference type="STRING" id="551991.SAMN05192529_103191"/>
<keyword evidence="1" id="KW-0472">Membrane</keyword>
<dbReference type="Pfam" id="PF05592">
    <property type="entry name" value="Bac_rhamnosid"/>
    <property type="match status" value="1"/>
</dbReference>
<protein>
    <submittedName>
        <fullName evidence="4">Alpha-L-rhamnosidase</fullName>
    </submittedName>
</protein>
<sequence>MLKPLRNIYGVNCSKFSRFSNIVFCKSFIYIVLFIFISHPVMSQRERSETLIAVNPKLLQGTWPGHWIHMNEQQADPRAYGVYHFRKAVNLATLPSHYIIHVSADNRYRLYINGHWIGDGPARGNLTHWAFGSYDLAPYLKLGKNVLAAEVWNMGTYAPVAQISNETGFLVQQDNMDQGNLDNFNTGPSWKVMHDTAYHPTALNTGEVLHSYFVSGPGDRVEGALYPWGWEAIDYNDSDWLSATNIAAPVAPAGYGTDNRWTLVPRSIPQMQHQMEPVGKIRRVESENEIAEKTLKDLEQSFMSDFNAGKALKIPAHQKLNILIDQGYETVGYPELTVSGGKGAIIKLTYTEALLDSTNQKGNRDSIEGKTVKGLFDEYLPDGGEKRVFRPLWIRTFRYVLLSIETSEMPVSIESFKNTFAAYPLKRSAKFNSSDSSLTKIWDVGWRTARLCAGETYFDCPYYEQLQYEADTRIQALITLYNSRDDRLVRKAINDFYLSLTPEGLTEGRYPSNRFQVIPPFSLWWVTMLHDYWMLRPDQNFVKNYLAGASQVLSWFENRIDSSTGMLGPLNWWNFVDWNPAFKNGVPAGVSEGNSSVITLQYALTLQQAANLFAGFNQYKKSEHYAALANKLAQATYKSCFDEQRGEMADTRDKNQFSQHASILGVLTNAIPVEKQKEVMEQILKDTTLSQATFYYRFYLTRAMVKAGLGDKYYESLTPWLDMLKIGLTTFAEKPEPTRSDCHGWSTSPAYDFLATILGITPSAPGFSKVRIEPHLGDLRSANGAMDVPAGQITVGLERREAVAGNGSSGLNAKITLPDGLTGEFIWAGKSYALKPGSQTLTIR</sequence>
<dbReference type="Pfam" id="PF17389">
    <property type="entry name" value="Bac_rhamnosid6H"/>
    <property type="match status" value="1"/>
</dbReference>
<dbReference type="InterPro" id="IPR008902">
    <property type="entry name" value="Rhamnosid_concanavalin"/>
</dbReference>
<organism evidence="4 5">
    <name type="scientific">Arachidicoccus rhizosphaerae</name>
    <dbReference type="NCBI Taxonomy" id="551991"/>
    <lineage>
        <taxon>Bacteria</taxon>
        <taxon>Pseudomonadati</taxon>
        <taxon>Bacteroidota</taxon>
        <taxon>Chitinophagia</taxon>
        <taxon>Chitinophagales</taxon>
        <taxon>Chitinophagaceae</taxon>
        <taxon>Arachidicoccus</taxon>
    </lineage>
</organism>
<name>A0A1H3WPR1_9BACT</name>
<reference evidence="4 5" key="1">
    <citation type="submission" date="2016-10" db="EMBL/GenBank/DDBJ databases">
        <authorList>
            <person name="de Groot N.N."/>
        </authorList>
    </citation>
    <scope>NUCLEOTIDE SEQUENCE [LARGE SCALE GENOMIC DNA]</scope>
    <source>
        <strain evidence="4 5">Vu-144</strain>
    </source>
</reference>
<keyword evidence="1" id="KW-0812">Transmembrane</keyword>
<dbReference type="InterPro" id="IPR008979">
    <property type="entry name" value="Galactose-bd-like_sf"/>
</dbReference>
<dbReference type="Gene3D" id="2.60.120.260">
    <property type="entry name" value="Galactose-binding domain-like"/>
    <property type="match status" value="2"/>
</dbReference>
<dbReference type="PANTHER" id="PTHR34987:SF2">
    <property type="entry name" value="B, PUTATIVE (AFU_ORTHOLOGUE AFUA_7G05040)-RELATED"/>
    <property type="match status" value="1"/>
</dbReference>
<accession>A0A1H3WPR1</accession>
<feature type="domain" description="Alpha-L-rhamnosidase concanavalin-like" evidence="2">
    <location>
        <begin position="321"/>
        <end position="404"/>
    </location>
</feature>
<evidence type="ECO:0000313" key="5">
    <source>
        <dbReference type="Proteomes" id="UP000199041"/>
    </source>
</evidence>
<evidence type="ECO:0000256" key="1">
    <source>
        <dbReference type="SAM" id="Phobius"/>
    </source>
</evidence>
<gene>
    <name evidence="4" type="ORF">SAMN05192529_103191</name>
</gene>
<dbReference type="AlphaFoldDB" id="A0A1H3WPR1"/>
<dbReference type="Gene3D" id="1.50.10.10">
    <property type="match status" value="1"/>
</dbReference>
<feature type="domain" description="Alpha-L-rhamnosidase six-hairpin glycosidase" evidence="3">
    <location>
        <begin position="427"/>
        <end position="751"/>
    </location>
</feature>
<proteinExistence type="predicted"/>
<evidence type="ECO:0000259" key="2">
    <source>
        <dbReference type="Pfam" id="PF05592"/>
    </source>
</evidence>
<dbReference type="PANTHER" id="PTHR34987">
    <property type="entry name" value="C, PUTATIVE (AFU_ORTHOLOGUE AFUA_3G02880)-RELATED"/>
    <property type="match status" value="1"/>
</dbReference>
<feature type="transmembrane region" description="Helical" evidence="1">
    <location>
        <begin position="21"/>
        <end position="42"/>
    </location>
</feature>
<dbReference type="InterPro" id="IPR008928">
    <property type="entry name" value="6-hairpin_glycosidase_sf"/>
</dbReference>
<dbReference type="SUPFAM" id="SSF48208">
    <property type="entry name" value="Six-hairpin glycosidases"/>
    <property type="match status" value="1"/>
</dbReference>
<dbReference type="InterPro" id="IPR012341">
    <property type="entry name" value="6hp_glycosidase-like_sf"/>
</dbReference>
<evidence type="ECO:0000259" key="3">
    <source>
        <dbReference type="Pfam" id="PF17389"/>
    </source>
</evidence>
<evidence type="ECO:0000313" key="4">
    <source>
        <dbReference type="EMBL" id="SDZ88950.1"/>
    </source>
</evidence>
<keyword evidence="1" id="KW-1133">Transmembrane helix</keyword>
<dbReference type="InterPro" id="IPR035396">
    <property type="entry name" value="Bac_rhamnosid6H"/>
</dbReference>
<dbReference type="Proteomes" id="UP000199041">
    <property type="component" value="Unassembled WGS sequence"/>
</dbReference>
<dbReference type="EMBL" id="FNQY01000003">
    <property type="protein sequence ID" value="SDZ88950.1"/>
    <property type="molecule type" value="Genomic_DNA"/>
</dbReference>
<dbReference type="GO" id="GO:0005975">
    <property type="term" value="P:carbohydrate metabolic process"/>
    <property type="evidence" value="ECO:0007669"/>
    <property type="project" value="InterPro"/>
</dbReference>
<keyword evidence="5" id="KW-1185">Reference proteome</keyword>
<dbReference type="Gene3D" id="2.60.420.10">
    <property type="entry name" value="Maltose phosphorylase, domain 3"/>
    <property type="match status" value="1"/>
</dbReference>
<dbReference type="SUPFAM" id="SSF49785">
    <property type="entry name" value="Galactose-binding domain-like"/>
    <property type="match status" value="1"/>
</dbReference>
<dbReference type="OrthoDB" id="9815108at2"/>